<organism evidence="3 4">
    <name type="scientific">Neptunomonas antarctica</name>
    <dbReference type="NCBI Taxonomy" id="619304"/>
    <lineage>
        <taxon>Bacteria</taxon>
        <taxon>Pseudomonadati</taxon>
        <taxon>Pseudomonadota</taxon>
        <taxon>Gammaproteobacteria</taxon>
        <taxon>Oceanospirillales</taxon>
        <taxon>Oceanospirillaceae</taxon>
        <taxon>Neptunomonas</taxon>
    </lineage>
</organism>
<gene>
    <name evidence="3" type="ORF">SAMN05421760_108160</name>
</gene>
<dbReference type="STRING" id="619304.SAMN05421760_108160"/>
<evidence type="ECO:0000313" key="3">
    <source>
        <dbReference type="EMBL" id="SIS94985.1"/>
    </source>
</evidence>
<feature type="chain" id="PRO_5009943605" evidence="2">
    <location>
        <begin position="28"/>
        <end position="99"/>
    </location>
</feature>
<dbReference type="OrthoDB" id="346235at2"/>
<dbReference type="AlphaFoldDB" id="A0A1N7N9F2"/>
<feature type="compositionally biased region" description="Basic and acidic residues" evidence="1">
    <location>
        <begin position="73"/>
        <end position="99"/>
    </location>
</feature>
<protein>
    <submittedName>
        <fullName evidence="3">Uncharacterized protein</fullName>
    </submittedName>
</protein>
<feature type="region of interest" description="Disordered" evidence="1">
    <location>
        <begin position="57"/>
        <end position="99"/>
    </location>
</feature>
<sequence>MTKLVSHRFMRTLIITFTLLGSSQSMAASVCKGQPDAACGQNDSCYWVTGYQRSDGANVKSHCRTKPQASLKDSAKETSEVTDTKKMATKVDKKLSETQ</sequence>
<reference evidence="4" key="1">
    <citation type="submission" date="2017-01" db="EMBL/GenBank/DDBJ databases">
        <authorList>
            <person name="Varghese N."/>
            <person name="Submissions S."/>
        </authorList>
    </citation>
    <scope>NUCLEOTIDE SEQUENCE [LARGE SCALE GENOMIC DNA]</scope>
    <source>
        <strain evidence="4">DSM 22306</strain>
    </source>
</reference>
<name>A0A1N7N9F2_9GAMM</name>
<accession>A0A1N7N9F2</accession>
<dbReference type="EMBL" id="FTOE01000008">
    <property type="protein sequence ID" value="SIS94985.1"/>
    <property type="molecule type" value="Genomic_DNA"/>
</dbReference>
<keyword evidence="4" id="KW-1185">Reference proteome</keyword>
<evidence type="ECO:0000256" key="1">
    <source>
        <dbReference type="SAM" id="MobiDB-lite"/>
    </source>
</evidence>
<feature type="signal peptide" evidence="2">
    <location>
        <begin position="1"/>
        <end position="27"/>
    </location>
</feature>
<proteinExistence type="predicted"/>
<dbReference type="RefSeq" id="WP_054341094.1">
    <property type="nucleotide sequence ID" value="NZ_FTOE01000008.1"/>
</dbReference>
<evidence type="ECO:0000256" key="2">
    <source>
        <dbReference type="SAM" id="SignalP"/>
    </source>
</evidence>
<dbReference type="Proteomes" id="UP000185999">
    <property type="component" value="Unassembled WGS sequence"/>
</dbReference>
<evidence type="ECO:0000313" key="4">
    <source>
        <dbReference type="Proteomes" id="UP000185999"/>
    </source>
</evidence>
<keyword evidence="2" id="KW-0732">Signal</keyword>